<dbReference type="Gene3D" id="3.80.10.10">
    <property type="entry name" value="Ribonuclease Inhibitor"/>
    <property type="match status" value="1"/>
</dbReference>
<dbReference type="PANTHER" id="PTHR23155:SF1076">
    <property type="entry name" value="LEUCINE-RICH REPEAT (LRR) FAMILY PROTEIN-RELATED"/>
    <property type="match status" value="1"/>
</dbReference>
<proteinExistence type="predicted"/>
<dbReference type="Pfam" id="PF23559">
    <property type="entry name" value="WHD_DRP"/>
    <property type="match status" value="1"/>
</dbReference>
<keyword evidence="3" id="KW-0611">Plant defense</keyword>
<evidence type="ECO:0000313" key="10">
    <source>
        <dbReference type="Proteomes" id="UP001318860"/>
    </source>
</evidence>
<evidence type="ECO:0000259" key="8">
    <source>
        <dbReference type="Pfam" id="PF23598"/>
    </source>
</evidence>
<keyword evidence="2" id="KW-0547">Nucleotide-binding</keyword>
<feature type="compositionally biased region" description="Polar residues" evidence="6">
    <location>
        <begin position="1"/>
        <end position="24"/>
    </location>
</feature>
<comment type="caution">
    <text evidence="9">The sequence shown here is derived from an EMBL/GenBank/DDBJ whole genome shotgun (WGS) entry which is preliminary data.</text>
</comment>
<keyword evidence="5" id="KW-0175">Coiled coil</keyword>
<feature type="domain" description="Disease resistance protein winged helix" evidence="7">
    <location>
        <begin position="304"/>
        <end position="362"/>
    </location>
</feature>
<name>A0ABR0WU06_REHGL</name>
<evidence type="ECO:0000256" key="2">
    <source>
        <dbReference type="ARBA" id="ARBA00022741"/>
    </source>
</evidence>
<feature type="region of interest" description="Disordered" evidence="6">
    <location>
        <begin position="1"/>
        <end position="131"/>
    </location>
</feature>
<evidence type="ECO:0000259" key="7">
    <source>
        <dbReference type="Pfam" id="PF23559"/>
    </source>
</evidence>
<accession>A0ABR0WU06</accession>
<dbReference type="SUPFAM" id="SSF52047">
    <property type="entry name" value="RNI-like"/>
    <property type="match status" value="1"/>
</dbReference>
<evidence type="ECO:0000256" key="1">
    <source>
        <dbReference type="ARBA" id="ARBA00022737"/>
    </source>
</evidence>
<dbReference type="EMBL" id="JABTTQ020000009">
    <property type="protein sequence ID" value="KAK6149832.1"/>
    <property type="molecule type" value="Genomic_DNA"/>
</dbReference>
<feature type="compositionally biased region" description="Polar residues" evidence="6">
    <location>
        <begin position="105"/>
        <end position="121"/>
    </location>
</feature>
<evidence type="ECO:0000313" key="9">
    <source>
        <dbReference type="EMBL" id="KAK6149832.1"/>
    </source>
</evidence>
<feature type="domain" description="Disease resistance R13L4/SHOC-2-like LRR" evidence="8">
    <location>
        <begin position="466"/>
        <end position="682"/>
    </location>
</feature>
<feature type="coiled-coil region" evidence="5">
    <location>
        <begin position="186"/>
        <end position="213"/>
    </location>
</feature>
<feature type="region of interest" description="Disordered" evidence="6">
    <location>
        <begin position="622"/>
        <end position="651"/>
    </location>
</feature>
<dbReference type="InterPro" id="IPR032675">
    <property type="entry name" value="LRR_dom_sf"/>
</dbReference>
<evidence type="ECO:0000256" key="6">
    <source>
        <dbReference type="SAM" id="MobiDB-lite"/>
    </source>
</evidence>
<protein>
    <recommendedName>
        <fullName evidence="11">Disease resistance RPP13-like protein</fullName>
    </recommendedName>
</protein>
<keyword evidence="4" id="KW-0067">ATP-binding</keyword>
<dbReference type="InterPro" id="IPR058922">
    <property type="entry name" value="WHD_DRP"/>
</dbReference>
<dbReference type="Pfam" id="PF23598">
    <property type="entry name" value="LRR_14"/>
    <property type="match status" value="1"/>
</dbReference>
<organism evidence="9 10">
    <name type="scientific">Rehmannia glutinosa</name>
    <name type="common">Chinese foxglove</name>
    <dbReference type="NCBI Taxonomy" id="99300"/>
    <lineage>
        <taxon>Eukaryota</taxon>
        <taxon>Viridiplantae</taxon>
        <taxon>Streptophyta</taxon>
        <taxon>Embryophyta</taxon>
        <taxon>Tracheophyta</taxon>
        <taxon>Spermatophyta</taxon>
        <taxon>Magnoliopsida</taxon>
        <taxon>eudicotyledons</taxon>
        <taxon>Gunneridae</taxon>
        <taxon>Pentapetalae</taxon>
        <taxon>asterids</taxon>
        <taxon>lamiids</taxon>
        <taxon>Lamiales</taxon>
        <taxon>Orobanchaceae</taxon>
        <taxon>Rehmannieae</taxon>
        <taxon>Rehmannia</taxon>
    </lineage>
</organism>
<feature type="compositionally biased region" description="Basic and acidic residues" evidence="6">
    <location>
        <begin position="629"/>
        <end position="641"/>
    </location>
</feature>
<dbReference type="Proteomes" id="UP001318860">
    <property type="component" value="Unassembled WGS sequence"/>
</dbReference>
<feature type="compositionally biased region" description="Basic and acidic residues" evidence="6">
    <location>
        <begin position="25"/>
        <end position="43"/>
    </location>
</feature>
<sequence length="772" mass="88596">MSTDQETSPPQNDTNSKVSPFRNNPETDKTFKHDSDPKIKEIPPPETENDDTEAIKQDSNGTDGTEAHNEDSAIDADEVPPVENETDPHRPVHEISPADDDETTSKQLSPPRNYSTETTGINDPETLKRDSFTRSKKMSYWKKLRHFLPKLSKRSRTKLSAARSLDEKELLSKLIQADVDYIEKGAKKLGQYNDQLNSALKEASKEFEVIQNQGHVKDLRELRKAMIKLKLQIPLKYKVDGDDHPKNFQFSSKAKPSIPEEVLDMMPQLHKNSVFERSMEFKDFEARYDELHPELRLCLLCFSVFPENAVIKKRLMVQWWVAEGFACEDVANEYFLQLIEKGFIEPVNENKSLFVGQCRMHPFYRSALVMLAERAKFLNFDSKGEPTQNFSGSFQACLVGEGLISFEDLKNKLVTVDDLEKIHLLFNVNEPILEFKPDWFSKMRNVNFLYLGRWQASATDHKEVEDTVFLDGFENMNYMKFLSLQGVSNIIALPESILQLTNLKILDLRACHNLETVPDEIGLLKSLTHLDMSECYLLDHMPKSLSSLTGLRVLKGFVVGSEQGKNSCTLGDLKELPNLIKLCIYTGLRDFPNEQHIIALGNLIELRKLTISWGGSSLRASTDNIGKPRTTEKKQEKKDSLDSSNDSLTRPRLPSKLEKLDLKCFPMSTTPDWLALNNMKDLNLKKLYFRGGKFSDLGQYQDTDDWNLVSPVKKDTWKVQVLRLKYLSEIEMEWRQFQELFPDLVYLEQVNCPKLTLFPCDANGVWMNKKPK</sequence>
<keyword evidence="10" id="KW-1185">Reference proteome</keyword>
<reference evidence="9 10" key="1">
    <citation type="journal article" date="2021" name="Comput. Struct. Biotechnol. J.">
        <title>De novo genome assembly of the potent medicinal plant Rehmannia glutinosa using nanopore technology.</title>
        <authorList>
            <person name="Ma L."/>
            <person name="Dong C."/>
            <person name="Song C."/>
            <person name="Wang X."/>
            <person name="Zheng X."/>
            <person name="Niu Y."/>
            <person name="Chen S."/>
            <person name="Feng W."/>
        </authorList>
    </citation>
    <scope>NUCLEOTIDE SEQUENCE [LARGE SCALE GENOMIC DNA]</scope>
    <source>
        <strain evidence="9">DH-2019</strain>
    </source>
</reference>
<keyword evidence="1" id="KW-0677">Repeat</keyword>
<dbReference type="InterPro" id="IPR044974">
    <property type="entry name" value="Disease_R_plants"/>
</dbReference>
<evidence type="ECO:0000256" key="5">
    <source>
        <dbReference type="SAM" id="Coils"/>
    </source>
</evidence>
<gene>
    <name evidence="9" type="ORF">DH2020_017357</name>
</gene>
<dbReference type="Gene3D" id="1.10.10.10">
    <property type="entry name" value="Winged helix-like DNA-binding domain superfamily/Winged helix DNA-binding domain"/>
    <property type="match status" value="1"/>
</dbReference>
<evidence type="ECO:0000256" key="3">
    <source>
        <dbReference type="ARBA" id="ARBA00022821"/>
    </source>
</evidence>
<evidence type="ECO:0008006" key="11">
    <source>
        <dbReference type="Google" id="ProtNLM"/>
    </source>
</evidence>
<evidence type="ECO:0000256" key="4">
    <source>
        <dbReference type="ARBA" id="ARBA00022840"/>
    </source>
</evidence>
<dbReference type="PANTHER" id="PTHR23155">
    <property type="entry name" value="DISEASE RESISTANCE PROTEIN RP"/>
    <property type="match status" value="1"/>
</dbReference>
<dbReference type="InterPro" id="IPR055414">
    <property type="entry name" value="LRR_R13L4/SHOC2-like"/>
</dbReference>
<dbReference type="InterPro" id="IPR036388">
    <property type="entry name" value="WH-like_DNA-bd_sf"/>
</dbReference>